<dbReference type="InterPro" id="IPR050570">
    <property type="entry name" value="Cell_wall_metabolism_enzyme"/>
</dbReference>
<accession>A0A372LBD3</accession>
<comment type="caution">
    <text evidence="2">The sequence shown here is derived from an EMBL/GenBank/DDBJ whole genome shotgun (WGS) entry which is preliminary data.</text>
</comment>
<dbReference type="RefSeq" id="WP_117328488.1">
    <property type="nucleotide sequence ID" value="NZ_QVTE01000067.1"/>
</dbReference>
<dbReference type="PANTHER" id="PTHR21666:SF290">
    <property type="entry name" value="PEPTIDASE M23 DOMAIN PROTEIN"/>
    <property type="match status" value="1"/>
</dbReference>
<dbReference type="InterPro" id="IPR016047">
    <property type="entry name" value="M23ase_b-sheet_dom"/>
</dbReference>
<proteinExistence type="predicted"/>
<name>A0A372LBD3_9BACI</name>
<dbReference type="EMBL" id="QVTE01000067">
    <property type="protein sequence ID" value="RFU63141.1"/>
    <property type="molecule type" value="Genomic_DNA"/>
</dbReference>
<dbReference type="Proteomes" id="UP000264541">
    <property type="component" value="Unassembled WGS sequence"/>
</dbReference>
<dbReference type="AlphaFoldDB" id="A0A372LBD3"/>
<dbReference type="InterPro" id="IPR036779">
    <property type="entry name" value="LysM_dom_sf"/>
</dbReference>
<dbReference type="PANTHER" id="PTHR21666">
    <property type="entry name" value="PEPTIDASE-RELATED"/>
    <property type="match status" value="1"/>
</dbReference>
<gene>
    <name evidence="2" type="ORF">D0469_20035</name>
</gene>
<reference evidence="2 3" key="1">
    <citation type="submission" date="2018-08" db="EMBL/GenBank/DDBJ databases">
        <title>Bacillus chawlae sp. nov., Bacillus glennii sp. nov., and Bacillus saganii sp. nov. Isolated from the Vehicle Assembly Building at Kennedy Space Center where the Viking Spacecraft were Assembled.</title>
        <authorList>
            <person name="Seuylemezian A."/>
            <person name="Vaishampayan P."/>
        </authorList>
    </citation>
    <scope>NUCLEOTIDE SEQUENCE [LARGE SCALE GENOMIC DNA]</scope>
    <source>
        <strain evidence="2 3">V47-23a</strain>
    </source>
</reference>
<dbReference type="GO" id="GO:0004222">
    <property type="term" value="F:metalloendopeptidase activity"/>
    <property type="evidence" value="ECO:0007669"/>
    <property type="project" value="TreeGrafter"/>
</dbReference>
<dbReference type="Pfam" id="PF01476">
    <property type="entry name" value="LysM"/>
    <property type="match status" value="1"/>
</dbReference>
<evidence type="ECO:0000313" key="3">
    <source>
        <dbReference type="Proteomes" id="UP000264541"/>
    </source>
</evidence>
<feature type="domain" description="LysM" evidence="1">
    <location>
        <begin position="243"/>
        <end position="286"/>
    </location>
</feature>
<dbReference type="OrthoDB" id="9805070at2"/>
<dbReference type="PROSITE" id="PS51782">
    <property type="entry name" value="LYSM"/>
    <property type="match status" value="1"/>
</dbReference>
<protein>
    <submittedName>
        <fullName evidence="2">LysM peptidoglycan-binding domain-containing protein</fullName>
    </submittedName>
</protein>
<dbReference type="InterPro" id="IPR018392">
    <property type="entry name" value="LysM"/>
</dbReference>
<evidence type="ECO:0000259" key="1">
    <source>
        <dbReference type="PROSITE" id="PS51782"/>
    </source>
</evidence>
<dbReference type="Pfam" id="PF01551">
    <property type="entry name" value="Peptidase_M23"/>
    <property type="match status" value="1"/>
</dbReference>
<dbReference type="CDD" id="cd00118">
    <property type="entry name" value="LysM"/>
    <property type="match status" value="1"/>
</dbReference>
<dbReference type="CDD" id="cd12797">
    <property type="entry name" value="M23_peptidase"/>
    <property type="match status" value="1"/>
</dbReference>
<dbReference type="SUPFAM" id="SSF51261">
    <property type="entry name" value="Duplicated hybrid motif"/>
    <property type="match status" value="1"/>
</dbReference>
<organism evidence="2 3">
    <name type="scientific">Peribacillus saganii</name>
    <dbReference type="NCBI Taxonomy" id="2303992"/>
    <lineage>
        <taxon>Bacteria</taxon>
        <taxon>Bacillati</taxon>
        <taxon>Bacillota</taxon>
        <taxon>Bacilli</taxon>
        <taxon>Bacillales</taxon>
        <taxon>Bacillaceae</taxon>
        <taxon>Peribacillus</taxon>
    </lineage>
</organism>
<dbReference type="Gene3D" id="3.10.350.10">
    <property type="entry name" value="LysM domain"/>
    <property type="match status" value="1"/>
</dbReference>
<keyword evidence="3" id="KW-1185">Reference proteome</keyword>
<dbReference type="InterPro" id="IPR011055">
    <property type="entry name" value="Dup_hybrid_motif"/>
</dbReference>
<dbReference type="Gene3D" id="2.70.70.10">
    <property type="entry name" value="Glucose Permease (Domain IIA)"/>
    <property type="match status" value="1"/>
</dbReference>
<sequence length="287" mass="31764">MLDYGKRFLIVMVVAAFIGLLFIGGKSGQVRAEELRSLPEGWVWPSNGIISDHFGTRGGAHKGIDIAAPSGTKVVAASNGIVKKSYYSSTYGNVVFLNHDGKYETVYAHLEKRLVKEGDKVNQGEAVGIMGNTGRSRGVHLHFELHLDEWSVEKANALNPLTVLGKREERALTADTGANQEKFEDTQAVKNLELDNTIPKGKKEETYQATIKVSDSSLPQEDIMNIASLRPNYMKPILKEKSKKMTVGLGDTLYSISARYNISVERIKEINDLENNLIFPKQTLLVN</sequence>
<dbReference type="SMART" id="SM00257">
    <property type="entry name" value="LysM"/>
    <property type="match status" value="1"/>
</dbReference>
<evidence type="ECO:0000313" key="2">
    <source>
        <dbReference type="EMBL" id="RFU63141.1"/>
    </source>
</evidence>
<dbReference type="SUPFAM" id="SSF54106">
    <property type="entry name" value="LysM domain"/>
    <property type="match status" value="1"/>
</dbReference>